<dbReference type="InterPro" id="IPR039425">
    <property type="entry name" value="RNA_pol_sigma-70-like"/>
</dbReference>
<dbReference type="InterPro" id="IPR007627">
    <property type="entry name" value="RNA_pol_sigma70_r2"/>
</dbReference>
<feature type="compositionally biased region" description="Basic and acidic residues" evidence="6">
    <location>
        <begin position="75"/>
        <end position="85"/>
    </location>
</feature>
<comment type="similarity">
    <text evidence="1">Belongs to the sigma-70 factor family. ECF subfamily.</text>
</comment>
<keyword evidence="4" id="KW-0238">DNA-binding</keyword>
<keyword evidence="2" id="KW-0805">Transcription regulation</keyword>
<name>A0A917MCA1_9SPHI</name>
<dbReference type="EMBL" id="BMER01000003">
    <property type="protein sequence ID" value="GGG92664.1"/>
    <property type="molecule type" value="Genomic_DNA"/>
</dbReference>
<dbReference type="AlphaFoldDB" id="A0A917MCA1"/>
<evidence type="ECO:0000256" key="2">
    <source>
        <dbReference type="ARBA" id="ARBA00023015"/>
    </source>
</evidence>
<gene>
    <name evidence="9" type="ORF">GCM10007415_29360</name>
</gene>
<dbReference type="Proteomes" id="UP000660862">
    <property type="component" value="Unassembled WGS sequence"/>
</dbReference>
<dbReference type="InterPro" id="IPR036388">
    <property type="entry name" value="WH-like_DNA-bd_sf"/>
</dbReference>
<dbReference type="RefSeq" id="WP_188506826.1">
    <property type="nucleotide sequence ID" value="NZ_BMER01000003.1"/>
</dbReference>
<evidence type="ECO:0000256" key="4">
    <source>
        <dbReference type="ARBA" id="ARBA00023125"/>
    </source>
</evidence>
<dbReference type="GO" id="GO:0003677">
    <property type="term" value="F:DNA binding"/>
    <property type="evidence" value="ECO:0007669"/>
    <property type="project" value="UniProtKB-KW"/>
</dbReference>
<dbReference type="GO" id="GO:0016987">
    <property type="term" value="F:sigma factor activity"/>
    <property type="evidence" value="ECO:0007669"/>
    <property type="project" value="UniProtKB-KW"/>
</dbReference>
<protein>
    <submittedName>
        <fullName evidence="9">RNA polymerase subunit sigma-24</fullName>
    </submittedName>
</protein>
<dbReference type="Gene3D" id="1.10.10.10">
    <property type="entry name" value="Winged helix-like DNA-binding domain superfamily/Winged helix DNA-binding domain"/>
    <property type="match status" value="1"/>
</dbReference>
<reference evidence="9" key="2">
    <citation type="submission" date="2020-09" db="EMBL/GenBank/DDBJ databases">
        <authorList>
            <person name="Sun Q."/>
            <person name="Zhou Y."/>
        </authorList>
    </citation>
    <scope>NUCLEOTIDE SEQUENCE</scope>
    <source>
        <strain evidence="9">CGMCC 1.12195</strain>
    </source>
</reference>
<evidence type="ECO:0000256" key="5">
    <source>
        <dbReference type="ARBA" id="ARBA00023163"/>
    </source>
</evidence>
<dbReference type="PANTHER" id="PTHR43133:SF8">
    <property type="entry name" value="RNA POLYMERASE SIGMA FACTOR HI_1459-RELATED"/>
    <property type="match status" value="1"/>
</dbReference>
<dbReference type="PANTHER" id="PTHR43133">
    <property type="entry name" value="RNA POLYMERASE ECF-TYPE SIGMA FACTO"/>
    <property type="match status" value="1"/>
</dbReference>
<evidence type="ECO:0000259" key="7">
    <source>
        <dbReference type="Pfam" id="PF04542"/>
    </source>
</evidence>
<comment type="caution">
    <text evidence="9">The sequence shown here is derived from an EMBL/GenBank/DDBJ whole genome shotgun (WGS) entry which is preliminary data.</text>
</comment>
<dbReference type="Pfam" id="PF04542">
    <property type="entry name" value="Sigma70_r2"/>
    <property type="match status" value="1"/>
</dbReference>
<evidence type="ECO:0000256" key="6">
    <source>
        <dbReference type="SAM" id="MobiDB-lite"/>
    </source>
</evidence>
<dbReference type="SUPFAM" id="SSF88659">
    <property type="entry name" value="Sigma3 and sigma4 domains of RNA polymerase sigma factors"/>
    <property type="match status" value="1"/>
</dbReference>
<organism evidence="9 10">
    <name type="scientific">Parapedobacter pyrenivorans</name>
    <dbReference type="NCBI Taxonomy" id="1305674"/>
    <lineage>
        <taxon>Bacteria</taxon>
        <taxon>Pseudomonadati</taxon>
        <taxon>Bacteroidota</taxon>
        <taxon>Sphingobacteriia</taxon>
        <taxon>Sphingobacteriales</taxon>
        <taxon>Sphingobacteriaceae</taxon>
        <taxon>Parapedobacter</taxon>
    </lineage>
</organism>
<evidence type="ECO:0000256" key="3">
    <source>
        <dbReference type="ARBA" id="ARBA00023082"/>
    </source>
</evidence>
<dbReference type="InterPro" id="IPR013249">
    <property type="entry name" value="RNA_pol_sigma70_r4_t2"/>
</dbReference>
<feature type="domain" description="RNA polymerase sigma factor 70 region 4 type 2" evidence="8">
    <location>
        <begin position="116"/>
        <end position="155"/>
    </location>
</feature>
<evidence type="ECO:0000313" key="10">
    <source>
        <dbReference type="Proteomes" id="UP000660862"/>
    </source>
</evidence>
<keyword evidence="3" id="KW-0731">Sigma factor</keyword>
<dbReference type="InterPro" id="IPR013325">
    <property type="entry name" value="RNA_pol_sigma_r2"/>
</dbReference>
<keyword evidence="5" id="KW-0804">Transcription</keyword>
<dbReference type="Pfam" id="PF08281">
    <property type="entry name" value="Sigma70_r4_2"/>
    <property type="match status" value="1"/>
</dbReference>
<proteinExistence type="inferred from homology"/>
<keyword evidence="10" id="KW-1185">Reference proteome</keyword>
<feature type="region of interest" description="Disordered" evidence="6">
    <location>
        <begin position="75"/>
        <end position="105"/>
    </location>
</feature>
<dbReference type="SUPFAM" id="SSF88946">
    <property type="entry name" value="Sigma2 domain of RNA polymerase sigma factors"/>
    <property type="match status" value="1"/>
</dbReference>
<evidence type="ECO:0000256" key="1">
    <source>
        <dbReference type="ARBA" id="ARBA00010641"/>
    </source>
</evidence>
<accession>A0A917MCA1</accession>
<dbReference type="Gene3D" id="1.10.1740.10">
    <property type="match status" value="1"/>
</dbReference>
<reference evidence="9" key="1">
    <citation type="journal article" date="2014" name="Int. J. Syst. Evol. Microbiol.">
        <title>Complete genome sequence of Corynebacterium casei LMG S-19264T (=DSM 44701T), isolated from a smear-ripened cheese.</title>
        <authorList>
            <consortium name="US DOE Joint Genome Institute (JGI-PGF)"/>
            <person name="Walter F."/>
            <person name="Albersmeier A."/>
            <person name="Kalinowski J."/>
            <person name="Ruckert C."/>
        </authorList>
    </citation>
    <scope>NUCLEOTIDE SEQUENCE</scope>
    <source>
        <strain evidence="9">CGMCC 1.12195</strain>
    </source>
</reference>
<dbReference type="GO" id="GO:0006352">
    <property type="term" value="P:DNA-templated transcription initiation"/>
    <property type="evidence" value="ECO:0007669"/>
    <property type="project" value="InterPro"/>
</dbReference>
<dbReference type="InterPro" id="IPR013324">
    <property type="entry name" value="RNA_pol_sigma_r3/r4-like"/>
</dbReference>
<evidence type="ECO:0000313" key="9">
    <source>
        <dbReference type="EMBL" id="GGG92664.1"/>
    </source>
</evidence>
<sequence length="182" mass="21068">MTSEKHGKITATIASYGKGLLGFIRKRVRNDADAEDILQDVWYRLSAVINSHPVEQVGGWLYRVATNRIIDKQRKKTESSWERTTSDQPESSELEALSATADSNPETQYQERMVWERLYRALDELPAAQRDVFVWHELESIPFAEIAAFTGEPVGKLVSRKRYAVLHLRKRLKIFYDELIEK</sequence>
<dbReference type="InterPro" id="IPR014284">
    <property type="entry name" value="RNA_pol_sigma-70_dom"/>
</dbReference>
<feature type="domain" description="RNA polymerase sigma-70 region 2" evidence="7">
    <location>
        <begin position="13"/>
        <end position="77"/>
    </location>
</feature>
<evidence type="ECO:0000259" key="8">
    <source>
        <dbReference type="Pfam" id="PF08281"/>
    </source>
</evidence>
<dbReference type="NCBIfam" id="TIGR02937">
    <property type="entry name" value="sigma70-ECF"/>
    <property type="match status" value="1"/>
</dbReference>